<reference evidence="2" key="1">
    <citation type="submission" date="2018-11" db="EMBL/GenBank/DDBJ databases">
        <authorList>
            <consortium name="Pathogen Informatics"/>
        </authorList>
    </citation>
    <scope>NUCLEOTIDE SEQUENCE</scope>
</reference>
<dbReference type="EMBL" id="CAAALY010009390">
    <property type="protein sequence ID" value="VEL10577.1"/>
    <property type="molecule type" value="Genomic_DNA"/>
</dbReference>
<protein>
    <submittedName>
        <fullName evidence="2">Uncharacterized protein</fullName>
    </submittedName>
</protein>
<proteinExistence type="predicted"/>
<dbReference type="Proteomes" id="UP000784294">
    <property type="component" value="Unassembled WGS sequence"/>
</dbReference>
<organism evidence="2 3">
    <name type="scientific">Protopolystoma xenopodis</name>
    <dbReference type="NCBI Taxonomy" id="117903"/>
    <lineage>
        <taxon>Eukaryota</taxon>
        <taxon>Metazoa</taxon>
        <taxon>Spiralia</taxon>
        <taxon>Lophotrochozoa</taxon>
        <taxon>Platyhelminthes</taxon>
        <taxon>Monogenea</taxon>
        <taxon>Polyopisthocotylea</taxon>
        <taxon>Polystomatidea</taxon>
        <taxon>Polystomatidae</taxon>
        <taxon>Protopolystoma</taxon>
    </lineage>
</organism>
<name>A0A3S5B1J9_9PLAT</name>
<feature type="compositionally biased region" description="Polar residues" evidence="1">
    <location>
        <begin position="11"/>
        <end position="22"/>
    </location>
</feature>
<evidence type="ECO:0000313" key="2">
    <source>
        <dbReference type="EMBL" id="VEL10577.1"/>
    </source>
</evidence>
<comment type="caution">
    <text evidence="2">The sequence shown here is derived from an EMBL/GenBank/DDBJ whole genome shotgun (WGS) entry which is preliminary data.</text>
</comment>
<feature type="region of interest" description="Disordered" evidence="1">
    <location>
        <begin position="11"/>
        <end position="47"/>
    </location>
</feature>
<keyword evidence="3" id="KW-1185">Reference proteome</keyword>
<sequence>MDDWVSNFWSNISASGPTTSGNPFDPLSDLFDAAPGASVPDAPTTTT</sequence>
<feature type="non-terminal residue" evidence="2">
    <location>
        <position position="47"/>
    </location>
</feature>
<evidence type="ECO:0000313" key="3">
    <source>
        <dbReference type="Proteomes" id="UP000784294"/>
    </source>
</evidence>
<gene>
    <name evidence="2" type="ORF">PXEA_LOCUS4017</name>
</gene>
<evidence type="ECO:0000256" key="1">
    <source>
        <dbReference type="SAM" id="MobiDB-lite"/>
    </source>
</evidence>
<accession>A0A3S5B1J9</accession>
<dbReference type="AlphaFoldDB" id="A0A3S5B1J9"/>